<dbReference type="Gene3D" id="3.30.300.30">
    <property type="match status" value="1"/>
</dbReference>
<keyword evidence="2" id="KW-0436">Ligase</keyword>
<dbReference type="InterPro" id="IPR050237">
    <property type="entry name" value="ATP-dep_AMP-bd_enzyme"/>
</dbReference>
<dbReference type="PANTHER" id="PTHR43767:SF8">
    <property type="entry name" value="LONG-CHAIN-FATTY-ACID--COA LIGASE"/>
    <property type="match status" value="1"/>
</dbReference>
<sequence>MNTLPLSQWLSEERSGSTLIARSGDKDIHLNEFRQDVTRLYARLITGSETCWALCFNDSYQFCVALLATLYAGKIPVLLGHHRRAQLVEQSQHFDGVLSDLPLKLDCPVWSLSDAAPVSVPLPPIAADASLRLFTSGSSGEPRRVDKPVAVMDREAVWLADLWGERLSHCVIRASVSHQHLYGLTFRIWLPLALGRPFASETVAFPEQLTNSPRCAFITSPAFLQRLDSQLPPPRCEFVVSAGGPLHFDDAQRAQHWLGITPDEIYGSTETGVMAWRSRHHPQAAWQPFSGVQLNRDERDNWWVVSPLVPNPLGMALDDRLIVDDRGRFTLAGRRDRVVKIEEKRLSLSDIERRLRTLSGIEDVAVLVVKRGARQCIAAAVVLNQAGLDELEQIGWLRLPRRWRQQLAGWLEPVALPRYWRKLSAIPINQQSKRSWPQLQELFNENR</sequence>
<dbReference type="SUPFAM" id="SSF56801">
    <property type="entry name" value="Acetyl-CoA synthetase-like"/>
    <property type="match status" value="1"/>
</dbReference>
<evidence type="ECO:0000256" key="1">
    <source>
        <dbReference type="ARBA" id="ARBA00006432"/>
    </source>
</evidence>
<comment type="similarity">
    <text evidence="1">Belongs to the ATP-dependent AMP-binding enzyme family.</text>
</comment>
<keyword evidence="4" id="KW-1185">Reference proteome</keyword>
<dbReference type="Proteomes" id="UP000040578">
    <property type="component" value="Unassembled WGS sequence"/>
</dbReference>
<gene>
    <name evidence="3" type="primary">srfAA</name>
    <name evidence="3" type="ORF">ERS137967_00015</name>
</gene>
<organism evidence="3 4">
    <name type="scientific">Yersinia nurmii</name>
    <dbReference type="NCBI Taxonomy" id="685706"/>
    <lineage>
        <taxon>Bacteria</taxon>
        <taxon>Pseudomonadati</taxon>
        <taxon>Pseudomonadota</taxon>
        <taxon>Gammaproteobacteria</taxon>
        <taxon>Enterobacterales</taxon>
        <taxon>Yersiniaceae</taxon>
        <taxon>Yersinia</taxon>
    </lineage>
</organism>
<dbReference type="EMBL" id="CPYD01000001">
    <property type="protein sequence ID" value="CND82471.1"/>
    <property type="molecule type" value="Genomic_DNA"/>
</dbReference>
<dbReference type="InterPro" id="IPR042099">
    <property type="entry name" value="ANL_N_sf"/>
</dbReference>
<dbReference type="Gene3D" id="3.40.50.12780">
    <property type="entry name" value="N-terminal domain of ligase-like"/>
    <property type="match status" value="1"/>
</dbReference>
<proteinExistence type="inferred from homology"/>
<reference evidence="3 4" key="1">
    <citation type="submission" date="2015-03" db="EMBL/GenBank/DDBJ databases">
        <authorList>
            <consortium name="Pathogen Informatics"/>
            <person name="Murphy D."/>
        </authorList>
    </citation>
    <scope>NUCLEOTIDE SEQUENCE [LARGE SCALE GENOMIC DNA]</scope>
    <source>
        <strain evidence="4">type strain: CIP110231</strain>
    </source>
</reference>
<name>A0ABM9S020_9GAMM</name>
<evidence type="ECO:0000313" key="3">
    <source>
        <dbReference type="EMBL" id="CND82471.1"/>
    </source>
</evidence>
<dbReference type="InterPro" id="IPR045851">
    <property type="entry name" value="AMP-bd_C_sf"/>
</dbReference>
<protein>
    <submittedName>
        <fullName evidence="3">AMP-binding protein</fullName>
    </submittedName>
</protein>
<comment type="caution">
    <text evidence="3">The sequence shown here is derived from an EMBL/GenBank/DDBJ whole genome shotgun (WGS) entry which is preliminary data.</text>
</comment>
<evidence type="ECO:0000313" key="4">
    <source>
        <dbReference type="Proteomes" id="UP000040578"/>
    </source>
</evidence>
<evidence type="ECO:0000256" key="2">
    <source>
        <dbReference type="ARBA" id="ARBA00022598"/>
    </source>
</evidence>
<accession>A0ABM9S020</accession>
<dbReference type="PANTHER" id="PTHR43767">
    <property type="entry name" value="LONG-CHAIN-FATTY-ACID--COA LIGASE"/>
    <property type="match status" value="1"/>
</dbReference>